<sequence length="619" mass="68552">MIVQHHLKDTPYRKVPFGEVSIDKTVKADGSLLLKSNIPLQAHPHRMTERLLHWAEHRSNQVFIGQRDTAGIWWTYTYQQTLTIVRSIAQYLLNANLSEKRPIAILSENSVEHAMVALAALHVGIPYSPITPAYSLRSKDFEKLKHVINLLTPGLIFVSDGKKYERALQAVAGDAEVVIVNYRPDNIHATLYQDIVKTTPTVSVDRAYQAIMPETIAKILFTSGSTGLPKGVINTHGNISTNWQQITQTFPFMADAFEIIDWLPWNHTFGGNHNFGLTLYNGGTMYLDEGNPTPAGIKATVANLREISPTVYFNVPKGFGELIGYLRKDRSLREKFFSRLQLLFYAGAGMPQHVWDALESLALETVGERIIIATGLGCTESSPSALFSTRPDGFAGLLGLPVPGLELKLVPVDGKLEARYKGGNITQGYWKNEQASRQAYDEEGFYKSGDALKFVDPDHVEEGLLFDGRLAEDFKLDTGTWVNVGKLRTDLLAAGNGLIHDAVITGHDQQFVGAIIFPDIEVCKKQLRLSSDTNLQEIVANPSFKQVMHGVLTVLAKRNTGSTTLIKRALLADFTLSLDAGELTDKGSVNQKQVLKNYPECIRLLYQPALTSLVLEANP</sequence>
<dbReference type="KEGG" id="rhoz:GXP67_01725"/>
<dbReference type="PROSITE" id="PS00455">
    <property type="entry name" value="AMP_BINDING"/>
    <property type="match status" value="1"/>
</dbReference>
<dbReference type="Pfam" id="PF23562">
    <property type="entry name" value="AMP-binding_C_3"/>
    <property type="match status" value="1"/>
</dbReference>
<dbReference type="InterPro" id="IPR000873">
    <property type="entry name" value="AMP-dep_synth/lig_dom"/>
</dbReference>
<dbReference type="Proteomes" id="UP000480178">
    <property type="component" value="Chromosome"/>
</dbReference>
<accession>A0A6C0GCR9</accession>
<keyword evidence="3" id="KW-1185">Reference proteome</keyword>
<organism evidence="2 3">
    <name type="scientific">Rhodocytophaga rosea</name>
    <dbReference type="NCBI Taxonomy" id="2704465"/>
    <lineage>
        <taxon>Bacteria</taxon>
        <taxon>Pseudomonadati</taxon>
        <taxon>Bacteroidota</taxon>
        <taxon>Cytophagia</taxon>
        <taxon>Cytophagales</taxon>
        <taxon>Rhodocytophagaceae</taxon>
        <taxon>Rhodocytophaga</taxon>
    </lineage>
</organism>
<dbReference type="PANTHER" id="PTHR24096:SF420">
    <property type="entry name" value="LONG-CHAIN-FATTY-ACID--COA LIGASE-RELATED"/>
    <property type="match status" value="1"/>
</dbReference>
<protein>
    <submittedName>
        <fullName evidence="2">Feruloyl-CoA synthase</fullName>
    </submittedName>
</protein>
<reference evidence="2 3" key="1">
    <citation type="submission" date="2020-01" db="EMBL/GenBank/DDBJ databases">
        <authorList>
            <person name="Kim M.K."/>
        </authorList>
    </citation>
    <scope>NUCLEOTIDE SEQUENCE [LARGE SCALE GENOMIC DNA]</scope>
    <source>
        <strain evidence="2 3">172606-1</strain>
    </source>
</reference>
<dbReference type="RefSeq" id="WP_162441567.1">
    <property type="nucleotide sequence ID" value="NZ_CP048222.1"/>
</dbReference>
<evidence type="ECO:0000313" key="3">
    <source>
        <dbReference type="Proteomes" id="UP000480178"/>
    </source>
</evidence>
<gene>
    <name evidence="2" type="ORF">GXP67_01725</name>
</gene>
<dbReference type="AlphaFoldDB" id="A0A6C0GCR9"/>
<proteinExistence type="predicted"/>
<dbReference type="InterPro" id="IPR042099">
    <property type="entry name" value="ANL_N_sf"/>
</dbReference>
<dbReference type="PANTHER" id="PTHR24096">
    <property type="entry name" value="LONG-CHAIN-FATTY-ACID--COA LIGASE"/>
    <property type="match status" value="1"/>
</dbReference>
<evidence type="ECO:0000313" key="2">
    <source>
        <dbReference type="EMBL" id="QHT65480.1"/>
    </source>
</evidence>
<dbReference type="Gene3D" id="3.40.50.12780">
    <property type="entry name" value="N-terminal domain of ligase-like"/>
    <property type="match status" value="1"/>
</dbReference>
<dbReference type="Pfam" id="PF00501">
    <property type="entry name" value="AMP-binding"/>
    <property type="match status" value="1"/>
</dbReference>
<dbReference type="SUPFAM" id="SSF56801">
    <property type="entry name" value="Acetyl-CoA synthetase-like"/>
    <property type="match status" value="1"/>
</dbReference>
<dbReference type="GO" id="GO:0016405">
    <property type="term" value="F:CoA-ligase activity"/>
    <property type="evidence" value="ECO:0007669"/>
    <property type="project" value="TreeGrafter"/>
</dbReference>
<dbReference type="EMBL" id="CP048222">
    <property type="protein sequence ID" value="QHT65480.1"/>
    <property type="molecule type" value="Genomic_DNA"/>
</dbReference>
<name>A0A6C0GCR9_9BACT</name>
<feature type="domain" description="AMP-dependent synthetase/ligase" evidence="1">
    <location>
        <begin position="61"/>
        <end position="425"/>
    </location>
</feature>
<evidence type="ECO:0000259" key="1">
    <source>
        <dbReference type="Pfam" id="PF00501"/>
    </source>
</evidence>
<dbReference type="InterPro" id="IPR020845">
    <property type="entry name" value="AMP-binding_CS"/>
</dbReference>